<keyword evidence="3" id="KW-1185">Reference proteome</keyword>
<dbReference type="PANTHER" id="PTHR38599:SF1">
    <property type="entry name" value="CUPIN DOMAIN PROTEIN (AFU_ORTHOLOGUE AFUA_3G13620)"/>
    <property type="match status" value="1"/>
</dbReference>
<dbReference type="CDD" id="cd02234">
    <property type="entry name" value="cupin_BLR7677-like"/>
    <property type="match status" value="1"/>
</dbReference>
<dbReference type="PANTHER" id="PTHR38599">
    <property type="entry name" value="CUPIN DOMAIN PROTEIN (AFU_ORTHOLOGUE AFUA_3G13620)"/>
    <property type="match status" value="1"/>
</dbReference>
<proteinExistence type="predicted"/>
<dbReference type="SUPFAM" id="SSF51182">
    <property type="entry name" value="RmlC-like cupins"/>
    <property type="match status" value="1"/>
</dbReference>
<dbReference type="RefSeq" id="WP_311037120.1">
    <property type="nucleotide sequence ID" value="NZ_CP117522.1"/>
</dbReference>
<accession>A0ABY9V6L6</accession>
<protein>
    <submittedName>
        <fullName evidence="2">Cupin domain-containing protein</fullName>
    </submittedName>
</protein>
<dbReference type="InterPro" id="IPR013096">
    <property type="entry name" value="Cupin_2"/>
</dbReference>
<feature type="domain" description="Cupin type-2" evidence="1">
    <location>
        <begin position="45"/>
        <end position="101"/>
    </location>
</feature>
<dbReference type="EMBL" id="CP117522">
    <property type="protein sequence ID" value="WNE98365.1"/>
    <property type="molecule type" value="Genomic_DNA"/>
</dbReference>
<dbReference type="InterPro" id="IPR011051">
    <property type="entry name" value="RmlC_Cupin_sf"/>
</dbReference>
<gene>
    <name evidence="2" type="ORF">PS467_25055</name>
</gene>
<reference evidence="2 3" key="1">
    <citation type="submission" date="2023-02" db="EMBL/GenBank/DDBJ databases">
        <title>Streptomyces sp. SCA4-21 with antifungal activity against Fusarium oxysporum f. sp. cubense, Streptomyces sp. SCA2-17 with antifungal activity against Fusarium oxysporum f. sp. cubense.</title>
        <authorList>
            <person name="Qi D."/>
        </authorList>
    </citation>
    <scope>NUCLEOTIDE SEQUENCE [LARGE SCALE GENOMIC DNA]</scope>
    <source>
        <strain evidence="2 3">SCA4-21</strain>
    </source>
</reference>
<evidence type="ECO:0000259" key="1">
    <source>
        <dbReference type="Pfam" id="PF07883"/>
    </source>
</evidence>
<name>A0ABY9V6L6_9ACTN</name>
<organism evidence="2 3">
    <name type="scientific">Streptomyces luomodiensis</name>
    <dbReference type="NCBI Taxonomy" id="3026192"/>
    <lineage>
        <taxon>Bacteria</taxon>
        <taxon>Bacillati</taxon>
        <taxon>Actinomycetota</taxon>
        <taxon>Actinomycetes</taxon>
        <taxon>Kitasatosporales</taxon>
        <taxon>Streptomycetaceae</taxon>
        <taxon>Streptomyces</taxon>
    </lineage>
</organism>
<evidence type="ECO:0000313" key="2">
    <source>
        <dbReference type="EMBL" id="WNE98365.1"/>
    </source>
</evidence>
<evidence type="ECO:0000313" key="3">
    <source>
        <dbReference type="Proteomes" id="UP001305606"/>
    </source>
</evidence>
<sequence length="148" mass="16300">MSHHESAVGGPESRPRSEAWKTALTVLQSVKPPFVPEGAEAMTVLVAYPPGDPGAPPHRHSGPAFGYMLEGEMLFELEGEPERVIKAGETFWEPGGDVIHYQDGNNRTDSWSRFVVTMLCAPGRPMLTVVDDEELAQRRHLRAPRPTS</sequence>
<dbReference type="InterPro" id="IPR014710">
    <property type="entry name" value="RmlC-like_jellyroll"/>
</dbReference>
<dbReference type="Pfam" id="PF07883">
    <property type="entry name" value="Cupin_2"/>
    <property type="match status" value="1"/>
</dbReference>
<dbReference type="Gene3D" id="2.60.120.10">
    <property type="entry name" value="Jelly Rolls"/>
    <property type="match status" value="1"/>
</dbReference>
<dbReference type="Proteomes" id="UP001305606">
    <property type="component" value="Chromosome"/>
</dbReference>